<dbReference type="Pfam" id="PF25137">
    <property type="entry name" value="ADH_Fe_C"/>
    <property type="match status" value="1"/>
</dbReference>
<accession>A0A6C0TYR5</accession>
<evidence type="ECO:0000259" key="5">
    <source>
        <dbReference type="Pfam" id="PF25137"/>
    </source>
</evidence>
<dbReference type="Gene3D" id="1.20.1090.10">
    <property type="entry name" value="Dehydroquinate synthase-like - alpha domain"/>
    <property type="match status" value="1"/>
</dbReference>
<evidence type="ECO:0000256" key="3">
    <source>
        <dbReference type="ARBA" id="ARBA00023027"/>
    </source>
</evidence>
<evidence type="ECO:0000259" key="4">
    <source>
        <dbReference type="Pfam" id="PF00465"/>
    </source>
</evidence>
<dbReference type="GO" id="GO:0046872">
    <property type="term" value="F:metal ion binding"/>
    <property type="evidence" value="ECO:0007669"/>
    <property type="project" value="InterPro"/>
</dbReference>
<sequence length="354" mass="37080">MISFSYKALPWNILFGAGSLQRLPEELNKLGFTRALVLATPEQVTQGQDLVNLLGARAAGLFDQAVMHVPAETVALAAKEVARLNADCSVSIGGGSTTGLGKALALKLDLPNIAIPTSYAGSEMTNIWGITENGRKVTGRDDRVVPTLTLYDPELTMTMPPQFAGPSGLNAMAQAAVNIASGDINPIVTVMAVEAVRALSNSLPKVISDPGNIDARTEALYGASLAGGSLGMGTTGLHHRLCHTFGGTFNTPHAETHTILLPHCVAYNAAATEEATRRLADAMGVENAAIGIFNLAKAVGAPTALRDIGVQEADLDKAAKIATETPVNSPEPVTMERVRNLLQNAYEGIEPRPV</sequence>
<dbReference type="InterPro" id="IPR034786">
    <property type="entry name" value="MAR"/>
</dbReference>
<dbReference type="GO" id="GO:0018506">
    <property type="term" value="F:maleylacetate reductase activity"/>
    <property type="evidence" value="ECO:0007669"/>
    <property type="project" value="InterPro"/>
</dbReference>
<feature type="domain" description="Alcohol dehydrogenase iron-type/glycerol dehydrogenase GldA" evidence="4">
    <location>
        <begin position="11"/>
        <end position="153"/>
    </location>
</feature>
<dbReference type="Proteomes" id="UP000477680">
    <property type="component" value="Chromosome"/>
</dbReference>
<dbReference type="PANTHER" id="PTHR11496:SF102">
    <property type="entry name" value="ALCOHOL DEHYDROGENASE 4"/>
    <property type="match status" value="1"/>
</dbReference>
<dbReference type="KEGG" id="kim:G3T16_05725"/>
<dbReference type="Gene3D" id="3.40.50.1970">
    <property type="match status" value="1"/>
</dbReference>
<dbReference type="PANTHER" id="PTHR11496">
    <property type="entry name" value="ALCOHOL DEHYDROGENASE"/>
    <property type="match status" value="1"/>
</dbReference>
<dbReference type="RefSeq" id="WP_163494219.1">
    <property type="nucleotide sequence ID" value="NZ_CP048711.1"/>
</dbReference>
<dbReference type="AlphaFoldDB" id="A0A6C0TYR5"/>
<gene>
    <name evidence="6" type="ORF">G3T16_05725</name>
</gene>
<dbReference type="Pfam" id="PF00465">
    <property type="entry name" value="Fe-ADH"/>
    <property type="match status" value="1"/>
</dbReference>
<reference evidence="6 7" key="1">
    <citation type="submission" date="2020-02" db="EMBL/GenBank/DDBJ databases">
        <title>Genome sequencing for Kineobactrum sp. M2.</title>
        <authorList>
            <person name="Park S.-J."/>
        </authorList>
    </citation>
    <scope>NUCLEOTIDE SEQUENCE [LARGE SCALE GENOMIC DNA]</scope>
    <source>
        <strain evidence="6 7">M2</strain>
    </source>
</reference>
<proteinExistence type="inferred from homology"/>
<keyword evidence="7" id="KW-1185">Reference proteome</keyword>
<organism evidence="6 7">
    <name type="scientific">Kineobactrum salinum</name>
    <dbReference type="NCBI Taxonomy" id="2708301"/>
    <lineage>
        <taxon>Bacteria</taxon>
        <taxon>Pseudomonadati</taxon>
        <taxon>Pseudomonadota</taxon>
        <taxon>Gammaproteobacteria</taxon>
        <taxon>Cellvibrionales</taxon>
        <taxon>Halieaceae</taxon>
        <taxon>Kineobactrum</taxon>
    </lineage>
</organism>
<dbReference type="GO" id="GO:0004022">
    <property type="term" value="F:alcohol dehydrogenase (NAD+) activity"/>
    <property type="evidence" value="ECO:0007669"/>
    <property type="project" value="TreeGrafter"/>
</dbReference>
<evidence type="ECO:0000313" key="6">
    <source>
        <dbReference type="EMBL" id="QIB64970.1"/>
    </source>
</evidence>
<comment type="similarity">
    <text evidence="1">Belongs to the iron-containing alcohol dehydrogenase family.</text>
</comment>
<dbReference type="InterPro" id="IPR039697">
    <property type="entry name" value="Alcohol_dehydrogenase_Fe"/>
</dbReference>
<feature type="domain" description="Fe-containing alcohol dehydrogenase-like C-terminal" evidence="5">
    <location>
        <begin position="167"/>
        <end position="346"/>
    </location>
</feature>
<protein>
    <submittedName>
        <fullName evidence="6">Maleylacetate reductase</fullName>
    </submittedName>
</protein>
<name>A0A6C0TYR5_9GAMM</name>
<dbReference type="SUPFAM" id="SSF56796">
    <property type="entry name" value="Dehydroquinate synthase-like"/>
    <property type="match status" value="1"/>
</dbReference>
<evidence type="ECO:0000313" key="7">
    <source>
        <dbReference type="Proteomes" id="UP000477680"/>
    </source>
</evidence>
<dbReference type="InterPro" id="IPR001670">
    <property type="entry name" value="ADH_Fe/GldA"/>
</dbReference>
<dbReference type="InterPro" id="IPR056798">
    <property type="entry name" value="ADH_Fe_C"/>
</dbReference>
<dbReference type="CDD" id="cd08177">
    <property type="entry name" value="MAR"/>
    <property type="match status" value="1"/>
</dbReference>
<keyword evidence="3" id="KW-0520">NAD</keyword>
<evidence type="ECO:0000256" key="1">
    <source>
        <dbReference type="ARBA" id="ARBA00007358"/>
    </source>
</evidence>
<keyword evidence="2" id="KW-0560">Oxidoreductase</keyword>
<dbReference type="EMBL" id="CP048711">
    <property type="protein sequence ID" value="QIB64970.1"/>
    <property type="molecule type" value="Genomic_DNA"/>
</dbReference>
<evidence type="ECO:0000256" key="2">
    <source>
        <dbReference type="ARBA" id="ARBA00023002"/>
    </source>
</evidence>